<protein>
    <submittedName>
        <fullName evidence="1">Uncharacterized protein</fullName>
    </submittedName>
</protein>
<dbReference type="AlphaFoldDB" id="A0A3M2XC73"/>
<evidence type="ECO:0000313" key="2">
    <source>
        <dbReference type="Proteomes" id="UP000282378"/>
    </source>
</evidence>
<reference evidence="1 2" key="1">
    <citation type="submission" date="2018-08" db="EMBL/GenBank/DDBJ databases">
        <title>Recombination of ecologically and evolutionarily significant loci maintains genetic cohesion in the Pseudomonas syringae species complex.</title>
        <authorList>
            <person name="Dillon M."/>
            <person name="Thakur S."/>
            <person name="Almeida R.N.D."/>
            <person name="Weir B.S."/>
            <person name="Guttman D.S."/>
        </authorList>
    </citation>
    <scope>NUCLEOTIDE SEQUENCE [LARGE SCALE GENOMIC DNA]</scope>
    <source>
        <strain evidence="1 2">88_10</strain>
    </source>
</reference>
<evidence type="ECO:0000313" key="1">
    <source>
        <dbReference type="EMBL" id="RML61393.1"/>
    </source>
</evidence>
<accession>A0A3M2XC73</accession>
<sequence length="97" mass="10475">MTFARITLLTSAPPKARGMEMPRIPDRETASSSEYGICLSRSRSAASILNSWARAVATAKAWASFSISPVESAKGRCKGVFMSSNPKVALTQAPLRW</sequence>
<dbReference type="EMBL" id="RBNL01002967">
    <property type="protein sequence ID" value="RML61393.1"/>
    <property type="molecule type" value="Genomic_DNA"/>
</dbReference>
<name>A0A3M2XC73_PSEYM</name>
<proteinExistence type="predicted"/>
<organism evidence="1 2">
    <name type="scientific">Pseudomonas syringae pv. maculicola</name>
    <dbReference type="NCBI Taxonomy" id="59511"/>
    <lineage>
        <taxon>Bacteria</taxon>
        <taxon>Pseudomonadati</taxon>
        <taxon>Pseudomonadota</taxon>
        <taxon>Gammaproteobacteria</taxon>
        <taxon>Pseudomonadales</taxon>
        <taxon>Pseudomonadaceae</taxon>
        <taxon>Pseudomonas</taxon>
    </lineage>
</organism>
<gene>
    <name evidence="1" type="ORF">APX70_200565</name>
</gene>
<dbReference type="Proteomes" id="UP000282378">
    <property type="component" value="Unassembled WGS sequence"/>
</dbReference>
<comment type="caution">
    <text evidence="1">The sequence shown here is derived from an EMBL/GenBank/DDBJ whole genome shotgun (WGS) entry which is preliminary data.</text>
</comment>